<evidence type="ECO:0000256" key="1">
    <source>
        <dbReference type="ARBA" id="ARBA00004606"/>
    </source>
</evidence>
<dbReference type="GO" id="GO:0046872">
    <property type="term" value="F:metal ion binding"/>
    <property type="evidence" value="ECO:0007669"/>
    <property type="project" value="UniProtKB-KW"/>
</dbReference>
<dbReference type="SUPFAM" id="SSF53448">
    <property type="entry name" value="Nucleotide-diphospho-sugar transferases"/>
    <property type="match status" value="1"/>
</dbReference>
<dbReference type="CDD" id="cd00218">
    <property type="entry name" value="GlcAT-I"/>
    <property type="match status" value="1"/>
</dbReference>
<dbReference type="PANTHER" id="PTHR10896">
    <property type="entry name" value="GALACTOSYLGALACTOSYLXYLOSYLPROTEIN 3-BETA-GLUCURONOSYLTRANSFERASE BETA-1,3-GLUCURONYLTRANSFERASE"/>
    <property type="match status" value="1"/>
</dbReference>
<keyword evidence="19" id="KW-1185">Reference proteome</keyword>
<dbReference type="GO" id="GO:0015018">
    <property type="term" value="F:galactosylgalactosylxylosylprotein 3-beta-glucuronosyltransferase activity"/>
    <property type="evidence" value="ECO:0007669"/>
    <property type="project" value="UniProtKB-UniRule"/>
</dbReference>
<dbReference type="UniPathway" id="UPA00378"/>
<evidence type="ECO:0000313" key="18">
    <source>
        <dbReference type="EMBL" id="CAF0703166.1"/>
    </source>
</evidence>
<comment type="similarity">
    <text evidence="2 17">Belongs to the glycosyltransferase 43 family.</text>
</comment>
<evidence type="ECO:0000256" key="9">
    <source>
        <dbReference type="ARBA" id="ARBA00023136"/>
    </source>
</evidence>
<evidence type="ECO:0000256" key="13">
    <source>
        <dbReference type="PIRSR" id="PIRSR605027-1"/>
    </source>
</evidence>
<keyword evidence="4 17" id="KW-0808">Transferase</keyword>
<comment type="pathway">
    <text evidence="17">Protein modification; protein glycosylation.</text>
</comment>
<feature type="glycosylation site" description="N-linked (GlcNAc...) asparagine" evidence="16">
    <location>
        <position position="294"/>
    </location>
</feature>
<dbReference type="EC" id="2.4.1.135" evidence="3 17"/>
<dbReference type="GO" id="GO:0050650">
    <property type="term" value="P:chondroitin sulfate proteoglycan biosynthetic process"/>
    <property type="evidence" value="ECO:0007669"/>
    <property type="project" value="TreeGrafter"/>
</dbReference>
<evidence type="ECO:0000256" key="15">
    <source>
        <dbReference type="PIRSR" id="PIRSR605027-4"/>
    </source>
</evidence>
<evidence type="ECO:0000256" key="12">
    <source>
        <dbReference type="ARBA" id="ARBA00047979"/>
    </source>
</evidence>
<organism evidence="18 19">
    <name type="scientific">Brachionus calyciflorus</name>
    <dbReference type="NCBI Taxonomy" id="104777"/>
    <lineage>
        <taxon>Eukaryota</taxon>
        <taxon>Metazoa</taxon>
        <taxon>Spiralia</taxon>
        <taxon>Gnathifera</taxon>
        <taxon>Rotifera</taxon>
        <taxon>Eurotatoria</taxon>
        <taxon>Monogononta</taxon>
        <taxon>Pseudotrocha</taxon>
        <taxon>Ploima</taxon>
        <taxon>Brachionidae</taxon>
        <taxon>Brachionus</taxon>
    </lineage>
</organism>
<evidence type="ECO:0000256" key="14">
    <source>
        <dbReference type="PIRSR" id="PIRSR605027-3"/>
    </source>
</evidence>
<dbReference type="FunFam" id="3.90.550.10:FF:000044">
    <property type="entry name" value="Galactosylgalactosylxylosylprotein 3-beta-glucuronosyltransferase"/>
    <property type="match status" value="1"/>
</dbReference>
<evidence type="ECO:0000256" key="3">
    <source>
        <dbReference type="ARBA" id="ARBA00012641"/>
    </source>
</evidence>
<gene>
    <name evidence="18" type="ORF">OXX778_LOCUS44</name>
</gene>
<dbReference type="GO" id="GO:0000139">
    <property type="term" value="C:Golgi membrane"/>
    <property type="evidence" value="ECO:0007669"/>
    <property type="project" value="UniProtKB-SubCell"/>
</dbReference>
<reference evidence="18" key="1">
    <citation type="submission" date="2021-02" db="EMBL/GenBank/DDBJ databases">
        <authorList>
            <person name="Nowell W R."/>
        </authorList>
    </citation>
    <scope>NUCLEOTIDE SEQUENCE</scope>
    <source>
        <strain evidence="18">Ploen Becks lab</strain>
    </source>
</reference>
<comment type="catalytic activity">
    <reaction evidence="12 17">
        <text>3-O-(beta-D-galactosyl-(1-&gt;3)-beta-D-galactosyl-(1-&gt;4)-beta-D-xylosyl)-L-seryl-[protein] + UDP-alpha-D-glucuronate = 3-O-(beta-D-GlcA-(1-&gt;3)-beta-D-Gal-(1-&gt;3)-beta-D-Gal-(1-&gt;4)-beta-D-Xyl)-L-seryl-[protein] + UDP + H(+)</text>
        <dbReference type="Rhea" id="RHEA:24168"/>
        <dbReference type="Rhea" id="RHEA-COMP:12571"/>
        <dbReference type="Rhea" id="RHEA-COMP:12573"/>
        <dbReference type="ChEBI" id="CHEBI:15378"/>
        <dbReference type="ChEBI" id="CHEBI:58052"/>
        <dbReference type="ChEBI" id="CHEBI:58223"/>
        <dbReference type="ChEBI" id="CHEBI:132090"/>
        <dbReference type="ChEBI" id="CHEBI:132093"/>
        <dbReference type="EC" id="2.4.1.135"/>
    </reaction>
</comment>
<evidence type="ECO:0000256" key="4">
    <source>
        <dbReference type="ARBA" id="ARBA00022679"/>
    </source>
</evidence>
<evidence type="ECO:0000256" key="10">
    <source>
        <dbReference type="ARBA" id="ARBA00023180"/>
    </source>
</evidence>
<comment type="cofactor">
    <cofactor evidence="14 17">
        <name>Mn(2+)</name>
        <dbReference type="ChEBI" id="CHEBI:29035"/>
    </cofactor>
</comment>
<dbReference type="PANTHER" id="PTHR10896:SF65">
    <property type="entry name" value="GALACTOSYLGALACTOSYLXYLOSYLPROTEIN 3-BETA-GLUCURONOSYLTRANSFERASE 3"/>
    <property type="match status" value="1"/>
</dbReference>
<dbReference type="InterPro" id="IPR029044">
    <property type="entry name" value="Nucleotide-diphossugar_trans"/>
</dbReference>
<evidence type="ECO:0000256" key="11">
    <source>
        <dbReference type="ARBA" id="ARBA00023211"/>
    </source>
</evidence>
<keyword evidence="17" id="KW-0333">Golgi apparatus</keyword>
<evidence type="ECO:0000256" key="8">
    <source>
        <dbReference type="ARBA" id="ARBA00022989"/>
    </source>
</evidence>
<keyword evidence="8 17" id="KW-1133">Transmembrane helix</keyword>
<evidence type="ECO:0000256" key="17">
    <source>
        <dbReference type="RuleBase" id="RU363127"/>
    </source>
</evidence>
<name>A0A813LXH3_9BILA</name>
<dbReference type="EMBL" id="CAJNOC010000002">
    <property type="protein sequence ID" value="CAF0703166.1"/>
    <property type="molecule type" value="Genomic_DNA"/>
</dbReference>
<feature type="transmembrane region" description="Helical" evidence="17">
    <location>
        <begin position="12"/>
        <end position="32"/>
    </location>
</feature>
<evidence type="ECO:0000256" key="6">
    <source>
        <dbReference type="ARBA" id="ARBA00022723"/>
    </source>
</evidence>
<dbReference type="AlphaFoldDB" id="A0A813LXH3"/>
<comment type="subcellular location">
    <subcellularLocation>
        <location evidence="17">Golgi apparatus membrane</location>
        <topology evidence="17">Single-pass type II membrane protein</topology>
    </subcellularLocation>
    <subcellularLocation>
        <location evidence="1">Membrane</location>
        <topology evidence="1">Single-pass type II membrane protein</topology>
    </subcellularLocation>
</comment>
<feature type="site" description="Interaction with galactose moiety of substrate glycoprotein" evidence="15">
    <location>
        <position position="221"/>
    </location>
</feature>
<feature type="active site" description="Proton donor/acceptor" evidence="13">
    <location>
        <position position="275"/>
    </location>
</feature>
<dbReference type="GO" id="GO:0005975">
    <property type="term" value="P:carbohydrate metabolic process"/>
    <property type="evidence" value="ECO:0007669"/>
    <property type="project" value="TreeGrafter"/>
</dbReference>
<keyword evidence="9 17" id="KW-0472">Membrane</keyword>
<feature type="binding site" evidence="14">
    <location>
        <position position="190"/>
    </location>
    <ligand>
        <name>Mn(2+)</name>
        <dbReference type="ChEBI" id="CHEBI:29035"/>
    </ligand>
</feature>
<dbReference type="Proteomes" id="UP000663879">
    <property type="component" value="Unassembled WGS sequence"/>
</dbReference>
<keyword evidence="6 14" id="KW-0479">Metal-binding</keyword>
<dbReference type="OrthoDB" id="675023at2759"/>
<evidence type="ECO:0000256" key="16">
    <source>
        <dbReference type="PIRSR" id="PIRSR605027-6"/>
    </source>
</evidence>
<evidence type="ECO:0000256" key="7">
    <source>
        <dbReference type="ARBA" id="ARBA00022968"/>
    </source>
</evidence>
<keyword evidence="10 16" id="KW-0325">Glycoprotein</keyword>
<keyword evidence="11 14" id="KW-0464">Manganese</keyword>
<protein>
    <recommendedName>
        <fullName evidence="3 17">Galactosylgalactosylxylosylprotein 3-beta-glucuronosyltransferase</fullName>
        <ecNumber evidence="3 17">2.4.1.135</ecNumber>
    </recommendedName>
</protein>
<keyword evidence="5 17" id="KW-0812">Transmembrane</keyword>
<evidence type="ECO:0000256" key="5">
    <source>
        <dbReference type="ARBA" id="ARBA00022692"/>
    </source>
</evidence>
<sequence>MRLSRRKFYKSIVVLGFFLLLTIFITNLYLSLFEAEEKYEQTKRKLEALHSYFDKFHNLSYPISYSLKFYEKYNQLPIIYIITPTNNRVETQLADLTRMRNTLWLVPKIVWILIEDSTFKTPKITKFLKESQLSYVHLSEQTPDDLIIRSNEKTWSKPRGVLQRNKGIDWLRENSKDIDSNGVIFFADDDNTYDIRLFEEIRYTQKVSVWPVAFVGELMYERPICKNGKVTGWFRSWGDSRPFPIDMAGFAINLRLLLAHPSARFSNLVQRGMQESHLLSHLISVNELEPKADNCTKIFVWHTNTRKILRFGEKRLQQMNLKYDQYILDQV</sequence>
<evidence type="ECO:0000313" key="19">
    <source>
        <dbReference type="Proteomes" id="UP000663879"/>
    </source>
</evidence>
<dbReference type="InterPro" id="IPR005027">
    <property type="entry name" value="Glyco_trans_43"/>
</dbReference>
<proteinExistence type="inferred from homology"/>
<keyword evidence="7 17" id="KW-0735">Signal-anchor</keyword>
<evidence type="ECO:0000256" key="2">
    <source>
        <dbReference type="ARBA" id="ARBA00007706"/>
    </source>
</evidence>
<dbReference type="Gene3D" id="3.90.550.10">
    <property type="entry name" value="Spore Coat Polysaccharide Biosynthesis Protein SpsA, Chain A"/>
    <property type="match status" value="1"/>
</dbReference>
<comment type="caution">
    <text evidence="18">The sequence shown here is derived from an EMBL/GenBank/DDBJ whole genome shotgun (WGS) entry which is preliminary data.</text>
</comment>
<accession>A0A813LXH3</accession>
<dbReference type="Pfam" id="PF03360">
    <property type="entry name" value="Glyco_transf_43"/>
    <property type="match status" value="1"/>
</dbReference>